<evidence type="ECO:0000259" key="5">
    <source>
        <dbReference type="SMART" id="SM01082"/>
    </source>
</evidence>
<feature type="compositionally biased region" description="Acidic residues" evidence="4">
    <location>
        <begin position="276"/>
        <end position="343"/>
    </location>
</feature>
<keyword evidence="2" id="KW-0143">Chaperone</keyword>
<dbReference type="OMA" id="ECTAEFA"/>
<dbReference type="Proteomes" id="UP000030763">
    <property type="component" value="Unassembled WGS sequence"/>
</dbReference>
<proteinExistence type="predicted"/>
<gene>
    <name evidence="6" type="ORF">EMWEY_00013230</name>
</gene>
<feature type="domain" description="Histone chaperone" evidence="5">
    <location>
        <begin position="179"/>
        <end position="212"/>
    </location>
</feature>
<comment type="subcellular location">
    <subcellularLocation>
        <location evidence="1">Nucleus</location>
    </subcellularLocation>
</comment>
<accession>U6MFV6</accession>
<keyword evidence="3" id="KW-0539">Nucleus</keyword>
<feature type="compositionally biased region" description="Basic and acidic residues" evidence="4">
    <location>
        <begin position="209"/>
        <end position="218"/>
    </location>
</feature>
<feature type="compositionally biased region" description="Low complexity" evidence="4">
    <location>
        <begin position="237"/>
        <end position="272"/>
    </location>
</feature>
<evidence type="ECO:0000256" key="1">
    <source>
        <dbReference type="ARBA" id="ARBA00004123"/>
    </source>
</evidence>
<protein>
    <recommendedName>
        <fullName evidence="5">Histone chaperone domain-containing protein</fullName>
    </recommendedName>
</protein>
<sequence>MSETAEQQQQQQHEKVPAGSVAAAVARGCIGKPKEECTAEFAYSLVQQKFNLSAAAAEELQQLRQLAERVVKEVVCPASSAEEIEAFAAKAMNQKHPFDEVAGGGGDSCIPVAAKAELQAAVKALGMGPAAYRGLSKDDPDAYCKELQSRVLSFIENNLGESWKSLPPPDKLDELKLAAEARKELSSLDASNIIEGRPRRRAASSAAEAIRRDLEREAAQAASLPQSKRMKTKGEALEAGGAAARSGKNSSSSSSSSSSSNNNNIINSNGAGDSKEQEEEEDDDDDDEEEEEDDDEEEKDDDDDDDDDDDSSSTGDSEDAGDDEEGEEEEGEGEGGDGGDGGE</sequence>
<keyword evidence="7" id="KW-1185">Reference proteome</keyword>
<dbReference type="GO" id="GO:0005634">
    <property type="term" value="C:nucleus"/>
    <property type="evidence" value="ECO:0007669"/>
    <property type="project" value="UniProtKB-SubCell"/>
</dbReference>
<evidence type="ECO:0000313" key="6">
    <source>
        <dbReference type="EMBL" id="CDJ61943.1"/>
    </source>
</evidence>
<evidence type="ECO:0000256" key="4">
    <source>
        <dbReference type="SAM" id="MobiDB-lite"/>
    </source>
</evidence>
<dbReference type="RefSeq" id="XP_013338593.1">
    <property type="nucleotide sequence ID" value="XM_013483139.1"/>
</dbReference>
<dbReference type="EMBL" id="HG722290">
    <property type="protein sequence ID" value="CDJ61943.1"/>
    <property type="molecule type" value="Genomic_DNA"/>
</dbReference>
<dbReference type="VEuPathDB" id="ToxoDB:EMWEY_00013230"/>
<dbReference type="SMART" id="SM01082">
    <property type="entry name" value="CHZ"/>
    <property type="match status" value="1"/>
</dbReference>
<dbReference type="AlphaFoldDB" id="U6MFV6"/>
<feature type="region of interest" description="Disordered" evidence="4">
    <location>
        <begin position="187"/>
        <end position="343"/>
    </location>
</feature>
<feature type="region of interest" description="Disordered" evidence="4">
    <location>
        <begin position="1"/>
        <end position="21"/>
    </location>
</feature>
<evidence type="ECO:0000256" key="2">
    <source>
        <dbReference type="ARBA" id="ARBA00023186"/>
    </source>
</evidence>
<name>U6MFV6_EIMMA</name>
<evidence type="ECO:0000313" key="7">
    <source>
        <dbReference type="Proteomes" id="UP000030763"/>
    </source>
</evidence>
<organism evidence="6 7">
    <name type="scientific">Eimeria maxima</name>
    <name type="common">Coccidian parasite</name>
    <dbReference type="NCBI Taxonomy" id="5804"/>
    <lineage>
        <taxon>Eukaryota</taxon>
        <taxon>Sar</taxon>
        <taxon>Alveolata</taxon>
        <taxon>Apicomplexa</taxon>
        <taxon>Conoidasida</taxon>
        <taxon>Coccidia</taxon>
        <taxon>Eucoccidiorida</taxon>
        <taxon>Eimeriorina</taxon>
        <taxon>Eimeriidae</taxon>
        <taxon>Eimeria</taxon>
    </lineage>
</organism>
<dbReference type="OrthoDB" id="387476at2759"/>
<dbReference type="InterPro" id="IPR019098">
    <property type="entry name" value="Histone_chaperone_domain_CHZ"/>
</dbReference>
<dbReference type="GeneID" id="25335309"/>
<reference evidence="6" key="1">
    <citation type="submission" date="2013-10" db="EMBL/GenBank/DDBJ databases">
        <title>Genomic analysis of the causative agents of coccidiosis in chickens.</title>
        <authorList>
            <person name="Reid A.J."/>
            <person name="Blake D."/>
            <person name="Billington K."/>
            <person name="Browne H."/>
            <person name="Dunn M."/>
            <person name="Hung S."/>
            <person name="Kawahara F."/>
            <person name="Miranda-Saavedra D."/>
            <person name="Mourier T."/>
            <person name="Nagra H."/>
            <person name="Otto T.D."/>
            <person name="Rawlings N."/>
            <person name="Sanchez A."/>
            <person name="Sanders M."/>
            <person name="Subramaniam C."/>
            <person name="Tay Y."/>
            <person name="Dear P."/>
            <person name="Doerig C."/>
            <person name="Gruber A."/>
            <person name="Parkinson J."/>
            <person name="Shirley M."/>
            <person name="Wan K.L."/>
            <person name="Berriman M."/>
            <person name="Tomley F."/>
            <person name="Pain A."/>
        </authorList>
    </citation>
    <scope>NUCLEOTIDE SEQUENCE [LARGE SCALE GENOMIC DNA]</scope>
    <source>
        <strain evidence="6">Weybridge</strain>
    </source>
</reference>
<reference evidence="6" key="2">
    <citation type="submission" date="2013-10" db="EMBL/GenBank/DDBJ databases">
        <authorList>
            <person name="Aslett M."/>
        </authorList>
    </citation>
    <scope>NUCLEOTIDE SEQUENCE [LARGE SCALE GENOMIC DNA]</scope>
    <source>
        <strain evidence="6">Weybridge</strain>
    </source>
</reference>
<evidence type="ECO:0000256" key="3">
    <source>
        <dbReference type="ARBA" id="ARBA00023242"/>
    </source>
</evidence>